<dbReference type="PANTHER" id="PTHR24243">
    <property type="entry name" value="G-PROTEIN COUPLED RECEPTOR"/>
    <property type="match status" value="1"/>
</dbReference>
<feature type="region of interest" description="Disordered" evidence="9">
    <location>
        <begin position="130"/>
        <end position="190"/>
    </location>
</feature>
<protein>
    <recommendedName>
        <fullName evidence="11">G-protein coupled receptors family 1 profile domain-containing protein</fullName>
    </recommendedName>
</protein>
<comment type="caution">
    <text evidence="12">The sequence shown here is derived from an EMBL/GenBank/DDBJ whole genome shotgun (WGS) entry which is preliminary data.</text>
</comment>
<keyword evidence="13" id="KW-1185">Reference proteome</keyword>
<evidence type="ECO:0000256" key="10">
    <source>
        <dbReference type="SAM" id="Phobius"/>
    </source>
</evidence>
<dbReference type="Gene3D" id="1.20.1070.10">
    <property type="entry name" value="Rhodopsin 7-helix transmembrane proteins"/>
    <property type="match status" value="1"/>
</dbReference>
<accession>A0ABD0LSN3</accession>
<evidence type="ECO:0000256" key="1">
    <source>
        <dbReference type="ARBA" id="ARBA00004141"/>
    </source>
</evidence>
<dbReference type="PRINTS" id="PR00237">
    <property type="entry name" value="GPCRRHODOPSN"/>
</dbReference>
<evidence type="ECO:0000259" key="11">
    <source>
        <dbReference type="PROSITE" id="PS50262"/>
    </source>
</evidence>
<evidence type="ECO:0000313" key="12">
    <source>
        <dbReference type="EMBL" id="KAK7502525.1"/>
    </source>
</evidence>
<keyword evidence="2 8" id="KW-0812">Transmembrane</keyword>
<dbReference type="SUPFAM" id="SSF81321">
    <property type="entry name" value="Family A G protein-coupled receptor-like"/>
    <property type="match status" value="1"/>
</dbReference>
<dbReference type="GO" id="GO:0004930">
    <property type="term" value="F:G protein-coupled receptor activity"/>
    <property type="evidence" value="ECO:0007669"/>
    <property type="project" value="UniProtKB-KW"/>
</dbReference>
<evidence type="ECO:0000256" key="8">
    <source>
        <dbReference type="RuleBase" id="RU000688"/>
    </source>
</evidence>
<feature type="transmembrane region" description="Helical" evidence="10">
    <location>
        <begin position="249"/>
        <end position="269"/>
    </location>
</feature>
<organism evidence="12 13">
    <name type="scientific">Batillaria attramentaria</name>
    <dbReference type="NCBI Taxonomy" id="370345"/>
    <lineage>
        <taxon>Eukaryota</taxon>
        <taxon>Metazoa</taxon>
        <taxon>Spiralia</taxon>
        <taxon>Lophotrochozoa</taxon>
        <taxon>Mollusca</taxon>
        <taxon>Gastropoda</taxon>
        <taxon>Caenogastropoda</taxon>
        <taxon>Sorbeoconcha</taxon>
        <taxon>Cerithioidea</taxon>
        <taxon>Batillariidae</taxon>
        <taxon>Batillaria</taxon>
    </lineage>
</organism>
<feature type="compositionally biased region" description="Low complexity" evidence="9">
    <location>
        <begin position="141"/>
        <end position="152"/>
    </location>
</feature>
<keyword evidence="3 10" id="KW-1133">Transmembrane helix</keyword>
<evidence type="ECO:0000256" key="2">
    <source>
        <dbReference type="ARBA" id="ARBA00022692"/>
    </source>
</evidence>
<proteinExistence type="inferred from homology"/>
<evidence type="ECO:0000313" key="13">
    <source>
        <dbReference type="Proteomes" id="UP001519460"/>
    </source>
</evidence>
<evidence type="ECO:0000256" key="9">
    <source>
        <dbReference type="SAM" id="MobiDB-lite"/>
    </source>
</evidence>
<reference evidence="12 13" key="1">
    <citation type="journal article" date="2023" name="Sci. Data">
        <title>Genome assembly of the Korean intertidal mud-creeper Batillaria attramentaria.</title>
        <authorList>
            <person name="Patra A.K."/>
            <person name="Ho P.T."/>
            <person name="Jun S."/>
            <person name="Lee S.J."/>
            <person name="Kim Y."/>
            <person name="Won Y.J."/>
        </authorList>
    </citation>
    <scope>NUCLEOTIDE SEQUENCE [LARGE SCALE GENOMIC DNA]</scope>
    <source>
        <strain evidence="12">Wonlab-2016</strain>
    </source>
</reference>
<feature type="compositionally biased region" description="Low complexity" evidence="9">
    <location>
        <begin position="170"/>
        <end position="179"/>
    </location>
</feature>
<feature type="transmembrane region" description="Helical" evidence="10">
    <location>
        <begin position="15"/>
        <end position="39"/>
    </location>
</feature>
<feature type="domain" description="G-protein coupled receptors family 1 profile" evidence="11">
    <location>
        <begin position="1"/>
        <end position="266"/>
    </location>
</feature>
<comment type="similarity">
    <text evidence="8">Belongs to the G-protein coupled receptor 1 family.</text>
</comment>
<dbReference type="Proteomes" id="UP001519460">
    <property type="component" value="Unassembled WGS sequence"/>
</dbReference>
<keyword evidence="7 8" id="KW-0807">Transducer</keyword>
<evidence type="ECO:0000256" key="5">
    <source>
        <dbReference type="ARBA" id="ARBA00023136"/>
    </source>
</evidence>
<dbReference type="Pfam" id="PF00001">
    <property type="entry name" value="7tm_1"/>
    <property type="match status" value="1"/>
</dbReference>
<dbReference type="PROSITE" id="PS00237">
    <property type="entry name" value="G_PROTEIN_RECEP_F1_1"/>
    <property type="match status" value="1"/>
</dbReference>
<keyword evidence="5 10" id="KW-0472">Membrane</keyword>
<dbReference type="GO" id="GO:0016020">
    <property type="term" value="C:membrane"/>
    <property type="evidence" value="ECO:0007669"/>
    <property type="project" value="UniProtKB-SubCell"/>
</dbReference>
<evidence type="ECO:0000256" key="6">
    <source>
        <dbReference type="ARBA" id="ARBA00023170"/>
    </source>
</evidence>
<keyword evidence="6 8" id="KW-0675">Receptor</keyword>
<evidence type="ECO:0000256" key="4">
    <source>
        <dbReference type="ARBA" id="ARBA00023040"/>
    </source>
</evidence>
<gene>
    <name evidence="12" type="ORF">BaRGS_00006100</name>
</gene>
<dbReference type="PANTHER" id="PTHR24243:SF224">
    <property type="entry name" value="G-PROTEIN COUPLED RECEPTOR 19-RELATED"/>
    <property type="match status" value="1"/>
</dbReference>
<dbReference type="InterPro" id="IPR000276">
    <property type="entry name" value="GPCR_Rhodpsn"/>
</dbReference>
<dbReference type="InterPro" id="IPR017452">
    <property type="entry name" value="GPCR_Rhodpsn_7TM"/>
</dbReference>
<feature type="transmembrane region" description="Helical" evidence="10">
    <location>
        <begin position="207"/>
        <end position="229"/>
    </location>
</feature>
<feature type="transmembrane region" description="Helical" evidence="10">
    <location>
        <begin position="51"/>
        <end position="75"/>
    </location>
</feature>
<name>A0ABD0LSN3_9CAEN</name>
<evidence type="ECO:0000256" key="3">
    <source>
        <dbReference type="ARBA" id="ARBA00022989"/>
    </source>
</evidence>
<feature type="transmembrane region" description="Helical" evidence="10">
    <location>
        <begin position="95"/>
        <end position="117"/>
    </location>
</feature>
<keyword evidence="4 8" id="KW-0297">G-protein coupled receptor</keyword>
<evidence type="ECO:0000256" key="7">
    <source>
        <dbReference type="ARBA" id="ARBA00023224"/>
    </source>
</evidence>
<dbReference type="AlphaFoldDB" id="A0ABD0LSN3"/>
<comment type="subcellular location">
    <subcellularLocation>
        <location evidence="1">Membrane</location>
        <topology evidence="1">Multi-pass membrane protein</topology>
    </subcellularLocation>
</comment>
<dbReference type="EMBL" id="JACVVK020000025">
    <property type="protein sequence ID" value="KAK7502525.1"/>
    <property type="molecule type" value="Genomic_DNA"/>
</dbReference>
<sequence length="291" mass="32485">MGHFFCKFYNFTDEFSLTVSVLLLVLIATERYVAILHPLKARRLFTRRRMYAALTLIWLSASVYNIPLLIIYVTVVTNTNTTYCYRAWYIIDLPLYTVMNSVLTFVFPLICMTGMYIRICLTLWRSSGDGGGQPNVQQRDTTTGSLTSSAGTKCSPDGDDVANNADSRDGTTSPTSVTGSGDGVNSTAGSAQLRVSSHRVLMTRRKVVRMLVVVLAAFAVTVFPHHMRAVCRYYKVPGRSFWVSGFGKYMMQILQFLNSALNPLLYSLLSDSFRRGVREVFCATERSADGS</sequence>
<dbReference type="PROSITE" id="PS50262">
    <property type="entry name" value="G_PROTEIN_RECEP_F1_2"/>
    <property type="match status" value="1"/>
</dbReference>